<keyword evidence="2" id="KW-1003">Cell membrane</keyword>
<dbReference type="PANTHER" id="PTHR35457">
    <property type="entry name" value="HEME A SYNTHASE"/>
    <property type="match status" value="1"/>
</dbReference>
<evidence type="ECO:0000256" key="8">
    <source>
        <dbReference type="ARBA" id="ARBA00023133"/>
    </source>
</evidence>
<keyword evidence="15" id="KW-1185">Reference proteome</keyword>
<dbReference type="Proteomes" id="UP000541583">
    <property type="component" value="Unassembled WGS sequence"/>
</dbReference>
<feature type="transmembrane region" description="Helical" evidence="12">
    <location>
        <begin position="119"/>
        <end position="138"/>
    </location>
</feature>
<evidence type="ECO:0000256" key="6">
    <source>
        <dbReference type="ARBA" id="ARBA00023002"/>
    </source>
</evidence>
<protein>
    <submittedName>
        <fullName evidence="14">Cytochrome c oxidase assembly protein subunit 15</fullName>
    </submittedName>
</protein>
<evidence type="ECO:0000256" key="7">
    <source>
        <dbReference type="ARBA" id="ARBA00023004"/>
    </source>
</evidence>
<evidence type="ECO:0000256" key="12">
    <source>
        <dbReference type="SAM" id="Phobius"/>
    </source>
</evidence>
<dbReference type="OrthoDB" id="1447144at2"/>
<evidence type="ECO:0000256" key="11">
    <source>
        <dbReference type="ARBA" id="ARBA00023444"/>
    </source>
</evidence>
<feature type="transmembrane region" description="Helical" evidence="12">
    <location>
        <begin position="12"/>
        <end position="31"/>
    </location>
</feature>
<feature type="transmembrane region" description="Helical" evidence="12">
    <location>
        <begin position="293"/>
        <end position="316"/>
    </location>
</feature>
<evidence type="ECO:0000313" key="16">
    <source>
        <dbReference type="Proteomes" id="UP000548326"/>
    </source>
</evidence>
<evidence type="ECO:0000256" key="5">
    <source>
        <dbReference type="ARBA" id="ARBA00022989"/>
    </source>
</evidence>
<dbReference type="GO" id="GO:0006784">
    <property type="term" value="P:heme A biosynthetic process"/>
    <property type="evidence" value="ECO:0007669"/>
    <property type="project" value="InterPro"/>
</dbReference>
<organism evidence="14 16">
    <name type="scientific">Mucilaginibacter lappiensis</name>
    <dbReference type="NCBI Taxonomy" id="354630"/>
    <lineage>
        <taxon>Bacteria</taxon>
        <taxon>Pseudomonadati</taxon>
        <taxon>Bacteroidota</taxon>
        <taxon>Sphingobacteriia</taxon>
        <taxon>Sphingobacteriales</taxon>
        <taxon>Sphingobacteriaceae</taxon>
        <taxon>Mucilaginibacter</taxon>
    </lineage>
</organism>
<dbReference type="Pfam" id="PF02628">
    <property type="entry name" value="COX15-CtaA"/>
    <property type="match status" value="2"/>
</dbReference>
<dbReference type="EMBL" id="JACHCB010000025">
    <property type="protein sequence ID" value="MBB6112943.1"/>
    <property type="molecule type" value="Genomic_DNA"/>
</dbReference>
<keyword evidence="8" id="KW-0350">Heme biosynthesis</keyword>
<evidence type="ECO:0000256" key="3">
    <source>
        <dbReference type="ARBA" id="ARBA00022692"/>
    </source>
</evidence>
<evidence type="ECO:0000313" key="13">
    <source>
        <dbReference type="EMBL" id="MBB6112943.1"/>
    </source>
</evidence>
<reference evidence="15 16" key="1">
    <citation type="submission" date="2020-08" db="EMBL/GenBank/DDBJ databases">
        <title>Genomic Encyclopedia of Type Strains, Phase IV (KMG-V): Genome sequencing to study the core and pangenomes of soil and plant-associated prokaryotes.</title>
        <authorList>
            <person name="Whitman W."/>
        </authorList>
    </citation>
    <scope>NUCLEOTIDE SEQUENCE [LARGE SCALE GENOMIC DNA]</scope>
    <source>
        <strain evidence="13 15">ANJLi2</strain>
        <strain evidence="14 16">MP601</strain>
    </source>
</reference>
<evidence type="ECO:0000313" key="14">
    <source>
        <dbReference type="EMBL" id="MBB6130062.1"/>
    </source>
</evidence>
<keyword evidence="10" id="KW-1015">Disulfide bond</keyword>
<sequence>MSISASKIRFQKVTLLTIIILFVLILAGGVVRSSGSGMGCPDWPKCFGRYIPPTSSADLPKDYKQKYVDLRLAKNQRFAKTLDVFGYSDLAKRIREDKSILLPEEFNAEKTWTEYINRLIGAISGVFLFLSAVYAFSYWSSSKRIALLSLFNFVLVGFQAWLGSIVVSTNLVSWIVTVHMLLALAILAILIYTYHRAKVLGNNKLNTGMLVYIITWLALLASIFQIAFGTEVRDQIDAVAAHFQGGYRNNWISSVGEIFTQHRDMAVLVLVLNVMLYALIRKNFARHSVHQQLMSFTFLMIMLQIVTGILLSYWALPPAAQASHIVLASLIFGAQFYLLLNLYKPVSVRGISR</sequence>
<dbReference type="GO" id="GO:0016491">
    <property type="term" value="F:oxidoreductase activity"/>
    <property type="evidence" value="ECO:0007669"/>
    <property type="project" value="UniProtKB-KW"/>
</dbReference>
<evidence type="ECO:0000256" key="4">
    <source>
        <dbReference type="ARBA" id="ARBA00022723"/>
    </source>
</evidence>
<evidence type="ECO:0000256" key="9">
    <source>
        <dbReference type="ARBA" id="ARBA00023136"/>
    </source>
</evidence>
<keyword evidence="6" id="KW-0560">Oxidoreductase</keyword>
<dbReference type="GO" id="GO:0046872">
    <property type="term" value="F:metal ion binding"/>
    <property type="evidence" value="ECO:0007669"/>
    <property type="project" value="UniProtKB-KW"/>
</dbReference>
<gene>
    <name evidence="14" type="ORF">HDF22_004201</name>
    <name evidence="13" type="ORF">HDF23_005726</name>
</gene>
<dbReference type="EMBL" id="JACHCA010000013">
    <property type="protein sequence ID" value="MBB6130062.1"/>
    <property type="molecule type" value="Genomic_DNA"/>
</dbReference>
<keyword evidence="7" id="KW-0408">Iron</keyword>
<keyword evidence="4" id="KW-0479">Metal-binding</keyword>
<keyword evidence="5 12" id="KW-1133">Transmembrane helix</keyword>
<feature type="transmembrane region" description="Helical" evidence="12">
    <location>
        <begin position="205"/>
        <end position="228"/>
    </location>
</feature>
<comment type="subcellular location">
    <subcellularLocation>
        <location evidence="1">Membrane</location>
        <topology evidence="1">Multi-pass membrane protein</topology>
    </subcellularLocation>
</comment>
<keyword evidence="9 12" id="KW-0472">Membrane</keyword>
<evidence type="ECO:0000256" key="10">
    <source>
        <dbReference type="ARBA" id="ARBA00023157"/>
    </source>
</evidence>
<feature type="transmembrane region" description="Helical" evidence="12">
    <location>
        <begin position="145"/>
        <end position="165"/>
    </location>
</feature>
<evidence type="ECO:0000256" key="2">
    <source>
        <dbReference type="ARBA" id="ARBA00022475"/>
    </source>
</evidence>
<dbReference type="PANTHER" id="PTHR35457:SF1">
    <property type="entry name" value="HEME A SYNTHASE"/>
    <property type="match status" value="1"/>
</dbReference>
<feature type="transmembrane region" description="Helical" evidence="12">
    <location>
        <begin position="171"/>
        <end position="193"/>
    </location>
</feature>
<proteinExistence type="predicted"/>
<dbReference type="Proteomes" id="UP000548326">
    <property type="component" value="Unassembled WGS sequence"/>
</dbReference>
<evidence type="ECO:0000313" key="15">
    <source>
        <dbReference type="Proteomes" id="UP000541583"/>
    </source>
</evidence>
<dbReference type="STRING" id="354630.SAMN05421821_12517"/>
<accession>A0A1N7GB51</accession>
<dbReference type="AlphaFoldDB" id="A0A1N7GB51"/>
<comment type="caution">
    <text evidence="14">The sequence shown here is derived from an EMBL/GenBank/DDBJ whole genome shotgun (WGS) entry which is preliminary data.</text>
</comment>
<name>A0A1N7GB51_9SPHI</name>
<dbReference type="InterPro" id="IPR050450">
    <property type="entry name" value="COX15/CtaA_HemeA_synthase"/>
</dbReference>
<dbReference type="GO" id="GO:0016020">
    <property type="term" value="C:membrane"/>
    <property type="evidence" value="ECO:0007669"/>
    <property type="project" value="UniProtKB-SubCell"/>
</dbReference>
<evidence type="ECO:0000256" key="1">
    <source>
        <dbReference type="ARBA" id="ARBA00004141"/>
    </source>
</evidence>
<feature type="transmembrane region" description="Helical" evidence="12">
    <location>
        <begin position="265"/>
        <end position="281"/>
    </location>
</feature>
<comment type="pathway">
    <text evidence="11">Porphyrin-containing compound metabolism.</text>
</comment>
<dbReference type="InterPro" id="IPR003780">
    <property type="entry name" value="COX15/CtaA_fam"/>
</dbReference>
<feature type="transmembrane region" description="Helical" evidence="12">
    <location>
        <begin position="322"/>
        <end position="343"/>
    </location>
</feature>
<dbReference type="RefSeq" id="WP_076378730.1">
    <property type="nucleotide sequence ID" value="NZ_FTMG01000025.1"/>
</dbReference>
<keyword evidence="3 12" id="KW-0812">Transmembrane</keyword>